<comment type="caution">
    <text evidence="2">The sequence shown here is derived from an EMBL/GenBank/DDBJ whole genome shotgun (WGS) entry which is preliminary data.</text>
</comment>
<reference evidence="2" key="1">
    <citation type="submission" date="2021-10" db="EMBL/GenBank/DDBJ databases">
        <title>Tropical sea cucumber genome reveals ecological adaptation and Cuvierian tubules defense mechanism.</title>
        <authorList>
            <person name="Chen T."/>
        </authorList>
    </citation>
    <scope>NUCLEOTIDE SEQUENCE</scope>
    <source>
        <strain evidence="2">Nanhai2018</strain>
        <tissue evidence="2">Muscle</tissue>
    </source>
</reference>
<keyword evidence="3" id="KW-1185">Reference proteome</keyword>
<feature type="compositionally biased region" description="Polar residues" evidence="1">
    <location>
        <begin position="127"/>
        <end position="137"/>
    </location>
</feature>
<organism evidence="2 3">
    <name type="scientific">Holothuria leucospilota</name>
    <name type="common">Black long sea cucumber</name>
    <name type="synonym">Mertensiothuria leucospilota</name>
    <dbReference type="NCBI Taxonomy" id="206669"/>
    <lineage>
        <taxon>Eukaryota</taxon>
        <taxon>Metazoa</taxon>
        <taxon>Echinodermata</taxon>
        <taxon>Eleutherozoa</taxon>
        <taxon>Echinozoa</taxon>
        <taxon>Holothuroidea</taxon>
        <taxon>Aspidochirotacea</taxon>
        <taxon>Aspidochirotida</taxon>
        <taxon>Holothuriidae</taxon>
        <taxon>Holothuria</taxon>
    </lineage>
</organism>
<evidence type="ECO:0000256" key="1">
    <source>
        <dbReference type="SAM" id="MobiDB-lite"/>
    </source>
</evidence>
<name>A0A9Q1BT67_HOLLE</name>
<sequence>MVSKYEDMKLRVADHLTEEVVSELSTRAGFSSDKRDKIKDGTSFLKELESQCNNEMTFCGTLRVLLENHDLHKEANIVKEYSKERVSGKCRRAQIPKGGKLAGYLKRTPKAAKLAFEQFKGGIHQGDNPTDDTNGQNKEPDEDQRAESLNKQFTSHRKTHDSPERFISFNFKTNPK</sequence>
<feature type="region of interest" description="Disordered" evidence="1">
    <location>
        <begin position="120"/>
        <end position="176"/>
    </location>
</feature>
<dbReference type="EMBL" id="JAIZAY010000012">
    <property type="protein sequence ID" value="KAJ8032121.1"/>
    <property type="molecule type" value="Genomic_DNA"/>
</dbReference>
<gene>
    <name evidence="2" type="ORF">HOLleu_25547</name>
</gene>
<protein>
    <submittedName>
        <fullName evidence="2">Uncharacterized protein</fullName>
    </submittedName>
</protein>
<proteinExistence type="predicted"/>
<dbReference type="AlphaFoldDB" id="A0A9Q1BT67"/>
<evidence type="ECO:0000313" key="3">
    <source>
        <dbReference type="Proteomes" id="UP001152320"/>
    </source>
</evidence>
<accession>A0A9Q1BT67</accession>
<evidence type="ECO:0000313" key="2">
    <source>
        <dbReference type="EMBL" id="KAJ8032121.1"/>
    </source>
</evidence>
<dbReference type="Proteomes" id="UP001152320">
    <property type="component" value="Chromosome 12"/>
</dbReference>